<dbReference type="eggNOG" id="COG3088">
    <property type="taxonomic scope" value="Bacteria"/>
</dbReference>
<keyword evidence="5 6" id="KW-0408">Iron</keyword>
<accession>D9SGY0</accession>
<dbReference type="KEGG" id="gca:Galf_1766"/>
<dbReference type="InterPro" id="IPR005616">
    <property type="entry name" value="CcmH/CycL/Ccl2/NrfF_N"/>
</dbReference>
<gene>
    <name evidence="8" type="ordered locus">Galf_1766</name>
</gene>
<dbReference type="GO" id="GO:0046872">
    <property type="term" value="F:metal ion binding"/>
    <property type="evidence" value="ECO:0007669"/>
    <property type="project" value="UniProtKB-KW"/>
</dbReference>
<dbReference type="GO" id="GO:0005886">
    <property type="term" value="C:plasma membrane"/>
    <property type="evidence" value="ECO:0007669"/>
    <property type="project" value="TreeGrafter"/>
</dbReference>
<evidence type="ECO:0000256" key="4">
    <source>
        <dbReference type="ARBA" id="ARBA00022729"/>
    </source>
</evidence>
<feature type="signal peptide" evidence="6">
    <location>
        <begin position="1"/>
        <end position="18"/>
    </location>
</feature>
<feature type="domain" description="CcmH/CycL/Ccl2/NrfF N-terminal" evidence="7">
    <location>
        <begin position="7"/>
        <end position="147"/>
    </location>
</feature>
<organism evidence="8 9">
    <name type="scientific">Gallionella capsiferriformans (strain ES-2)</name>
    <name type="common">Gallionella ferruginea capsiferriformans (strain ES-2)</name>
    <dbReference type="NCBI Taxonomy" id="395494"/>
    <lineage>
        <taxon>Bacteria</taxon>
        <taxon>Pseudomonadati</taxon>
        <taxon>Pseudomonadota</taxon>
        <taxon>Betaproteobacteria</taxon>
        <taxon>Nitrosomonadales</taxon>
        <taxon>Gallionellaceae</taxon>
        <taxon>Gallionella</taxon>
    </lineage>
</organism>
<proteinExistence type="inferred from homology"/>
<keyword evidence="6" id="KW-0812">Transmembrane</keyword>
<dbReference type="InterPro" id="IPR051263">
    <property type="entry name" value="C-type_cytochrome_biogenesis"/>
</dbReference>
<comment type="similarity">
    <text evidence="1 6">Belongs to the CcmH/CycL/Ccl2/NrfF family.</text>
</comment>
<keyword evidence="4 6" id="KW-0732">Signal</keyword>
<dbReference type="OrthoDB" id="9804975at2"/>
<keyword evidence="6" id="KW-0472">Membrane</keyword>
<dbReference type="AlphaFoldDB" id="D9SGY0"/>
<comment type="function">
    <text evidence="6">Possible subunit of a heme lyase.</text>
</comment>
<dbReference type="PANTHER" id="PTHR47870:SF4">
    <property type="entry name" value="CYTOCHROME C-TYPE BIOGENESIS PROTEIN CYCH"/>
    <property type="match status" value="1"/>
</dbReference>
<dbReference type="PANTHER" id="PTHR47870">
    <property type="entry name" value="CYTOCHROME C-TYPE BIOGENESIS PROTEIN CCMH"/>
    <property type="match status" value="1"/>
</dbReference>
<evidence type="ECO:0000256" key="2">
    <source>
        <dbReference type="ARBA" id="ARBA00022617"/>
    </source>
</evidence>
<name>D9SGY0_GALCS</name>
<dbReference type="InterPro" id="IPR038297">
    <property type="entry name" value="CcmH/CycL/NrfF/Ccl2_sf"/>
</dbReference>
<evidence type="ECO:0000313" key="9">
    <source>
        <dbReference type="Proteomes" id="UP000001235"/>
    </source>
</evidence>
<evidence type="ECO:0000313" key="8">
    <source>
        <dbReference type="EMBL" id="ADL55777.1"/>
    </source>
</evidence>
<reference evidence="8 9" key="1">
    <citation type="submission" date="2010-08" db="EMBL/GenBank/DDBJ databases">
        <title>Complete sequence of Gallionella capsiferriformans ES-2.</title>
        <authorList>
            <consortium name="US DOE Joint Genome Institute"/>
            <person name="Lucas S."/>
            <person name="Copeland A."/>
            <person name="Lapidus A."/>
            <person name="Cheng J.-F."/>
            <person name="Bruce D."/>
            <person name="Goodwin L."/>
            <person name="Pitluck S."/>
            <person name="Chertkov O."/>
            <person name="Davenport K.W."/>
            <person name="Detter J.C."/>
            <person name="Han C."/>
            <person name="Tapia R."/>
            <person name="Land M."/>
            <person name="Hauser L."/>
            <person name="Chang Y.-J."/>
            <person name="Jeffries C."/>
            <person name="Kyrpides N."/>
            <person name="Ivanova N."/>
            <person name="Mikhailova N."/>
            <person name="Shelobolina E.S."/>
            <person name="Picardal F."/>
            <person name="Roden E."/>
            <person name="Emerson D."/>
            <person name="Woyke T."/>
        </authorList>
    </citation>
    <scope>NUCLEOTIDE SEQUENCE [LARGE SCALE GENOMIC DNA]</scope>
    <source>
        <strain evidence="8 9">ES-2</strain>
    </source>
</reference>
<evidence type="ECO:0000256" key="6">
    <source>
        <dbReference type="RuleBase" id="RU364112"/>
    </source>
</evidence>
<dbReference type="Pfam" id="PF03918">
    <property type="entry name" value="CcmH"/>
    <property type="match status" value="1"/>
</dbReference>
<dbReference type="CDD" id="cd16378">
    <property type="entry name" value="CcmH_N"/>
    <property type="match status" value="1"/>
</dbReference>
<dbReference type="HOGENOM" id="CLU_107187_2_1_4"/>
<keyword evidence="2 6" id="KW-0349">Heme</keyword>
<feature type="transmembrane region" description="Helical" evidence="6">
    <location>
        <begin position="102"/>
        <end position="121"/>
    </location>
</feature>
<evidence type="ECO:0000259" key="7">
    <source>
        <dbReference type="Pfam" id="PF03918"/>
    </source>
</evidence>
<dbReference type="EMBL" id="CP002159">
    <property type="protein sequence ID" value="ADL55777.1"/>
    <property type="molecule type" value="Genomic_DNA"/>
</dbReference>
<feature type="chain" id="PRO_5011022429" description="Cytochrome c-type biogenesis protein" evidence="6">
    <location>
        <begin position="19"/>
        <end position="164"/>
    </location>
</feature>
<evidence type="ECO:0000256" key="1">
    <source>
        <dbReference type="ARBA" id="ARBA00010342"/>
    </source>
</evidence>
<keyword evidence="9" id="KW-1185">Reference proteome</keyword>
<dbReference type="Gene3D" id="1.10.8.640">
    <property type="entry name" value="Cytochrome C biogenesis protein"/>
    <property type="match status" value="1"/>
</dbReference>
<dbReference type="STRING" id="395494.Galf_1766"/>
<protein>
    <recommendedName>
        <fullName evidence="6">Cytochrome c-type biogenesis protein</fullName>
    </recommendedName>
</protein>
<dbReference type="Proteomes" id="UP000001235">
    <property type="component" value="Chromosome"/>
</dbReference>
<sequence length="164" mass="18498" precursor="true">MRYLSILLFCLLPAMSFAGVAKDIADDPVMERRMMLLAEKVRCLVCQSEPVSNSHSDWSKDVRQIMREKMQAGATDQEILDLLVERFGKSVLFDPPVDKETMPLWSAPFILLLLGGAGLFYQLRRRKGQVVDVELSAQEQLRACALLNDPDLNDAPEPHKDTHA</sequence>
<dbReference type="RefSeq" id="WP_013293715.1">
    <property type="nucleotide sequence ID" value="NC_014394.1"/>
</dbReference>
<keyword evidence="6" id="KW-1133">Transmembrane helix</keyword>
<keyword evidence="3 6" id="KW-0479">Metal-binding</keyword>
<evidence type="ECO:0000256" key="5">
    <source>
        <dbReference type="ARBA" id="ARBA00023004"/>
    </source>
</evidence>
<evidence type="ECO:0000256" key="3">
    <source>
        <dbReference type="ARBA" id="ARBA00022723"/>
    </source>
</evidence>